<evidence type="ECO:0000256" key="9">
    <source>
        <dbReference type="SAM" id="MobiDB-lite"/>
    </source>
</evidence>
<dbReference type="GO" id="GO:0016567">
    <property type="term" value="P:protein ubiquitination"/>
    <property type="evidence" value="ECO:0007669"/>
    <property type="project" value="TreeGrafter"/>
</dbReference>
<dbReference type="GO" id="GO:0005737">
    <property type="term" value="C:cytoplasm"/>
    <property type="evidence" value="ECO:0007669"/>
    <property type="project" value="TreeGrafter"/>
</dbReference>
<proteinExistence type="predicted"/>
<dbReference type="InterPro" id="IPR001841">
    <property type="entry name" value="Znf_RING"/>
</dbReference>
<keyword evidence="6" id="KW-0833">Ubl conjugation pathway</keyword>
<reference evidence="11" key="1">
    <citation type="submission" date="2023-10" db="EMBL/GenBank/DDBJ databases">
        <title>Chromosome-level genome of the transformable northern wattle, Acacia crassicarpa.</title>
        <authorList>
            <person name="Massaro I."/>
            <person name="Sinha N.R."/>
            <person name="Poethig S."/>
            <person name="Leichty A.R."/>
        </authorList>
    </citation>
    <scope>NUCLEOTIDE SEQUENCE</scope>
    <source>
        <strain evidence="11">Acra3RX</strain>
        <tissue evidence="11">Leaf</tissue>
    </source>
</reference>
<dbReference type="SUPFAM" id="SSF57850">
    <property type="entry name" value="RING/U-box"/>
    <property type="match status" value="1"/>
</dbReference>
<protein>
    <recommendedName>
        <fullName evidence="2">RING-type E3 ubiquitin transferase</fullName>
        <ecNumber evidence="2">2.3.2.27</ecNumber>
    </recommendedName>
</protein>
<dbReference type="InterPro" id="IPR013083">
    <property type="entry name" value="Znf_RING/FYVE/PHD"/>
</dbReference>
<name>A0AAE1JTQ3_9FABA</name>
<dbReference type="Pfam" id="PF13639">
    <property type="entry name" value="zf-RING_2"/>
    <property type="match status" value="1"/>
</dbReference>
<gene>
    <name evidence="11" type="ORF">QN277_017325</name>
</gene>
<dbReference type="FunFam" id="3.30.40.10:FF:000022">
    <property type="entry name" value="E3 ubiquitin-protein ligase RING1-like"/>
    <property type="match status" value="1"/>
</dbReference>
<dbReference type="SMART" id="SM00184">
    <property type="entry name" value="RING"/>
    <property type="match status" value="1"/>
</dbReference>
<dbReference type="Pfam" id="PF14369">
    <property type="entry name" value="Zn_ribbon_19"/>
    <property type="match status" value="1"/>
</dbReference>
<keyword evidence="7" id="KW-0862">Zinc</keyword>
<dbReference type="EC" id="2.3.2.27" evidence="2"/>
<evidence type="ECO:0000256" key="1">
    <source>
        <dbReference type="ARBA" id="ARBA00000900"/>
    </source>
</evidence>
<evidence type="ECO:0000256" key="5">
    <source>
        <dbReference type="ARBA" id="ARBA00022771"/>
    </source>
</evidence>
<organism evidence="11 12">
    <name type="scientific">Acacia crassicarpa</name>
    <name type="common">northern wattle</name>
    <dbReference type="NCBI Taxonomy" id="499986"/>
    <lineage>
        <taxon>Eukaryota</taxon>
        <taxon>Viridiplantae</taxon>
        <taxon>Streptophyta</taxon>
        <taxon>Embryophyta</taxon>
        <taxon>Tracheophyta</taxon>
        <taxon>Spermatophyta</taxon>
        <taxon>Magnoliopsida</taxon>
        <taxon>eudicotyledons</taxon>
        <taxon>Gunneridae</taxon>
        <taxon>Pentapetalae</taxon>
        <taxon>rosids</taxon>
        <taxon>fabids</taxon>
        <taxon>Fabales</taxon>
        <taxon>Fabaceae</taxon>
        <taxon>Caesalpinioideae</taxon>
        <taxon>mimosoid clade</taxon>
        <taxon>Acacieae</taxon>
        <taxon>Acacia</taxon>
    </lineage>
</organism>
<dbReference type="Gene3D" id="3.30.40.10">
    <property type="entry name" value="Zinc/RING finger domain, C3HC4 (zinc finger)"/>
    <property type="match status" value="1"/>
</dbReference>
<comment type="catalytic activity">
    <reaction evidence="1">
        <text>S-ubiquitinyl-[E2 ubiquitin-conjugating enzyme]-L-cysteine + [acceptor protein]-L-lysine = [E2 ubiquitin-conjugating enzyme]-L-cysteine + N(6)-ubiquitinyl-[acceptor protein]-L-lysine.</text>
        <dbReference type="EC" id="2.3.2.27"/>
    </reaction>
</comment>
<dbReference type="PANTHER" id="PTHR15710:SF18">
    <property type="entry name" value="RING-TYPE E3 UBIQUITIN TRANSFERASE"/>
    <property type="match status" value="1"/>
</dbReference>
<feature type="region of interest" description="Disordered" evidence="9">
    <location>
        <begin position="89"/>
        <end position="149"/>
    </location>
</feature>
<feature type="domain" description="RING-type" evidence="10">
    <location>
        <begin position="238"/>
        <end position="279"/>
    </location>
</feature>
<dbReference type="EMBL" id="JAWXYG010000004">
    <property type="protein sequence ID" value="KAK4274033.1"/>
    <property type="molecule type" value="Genomic_DNA"/>
</dbReference>
<dbReference type="Proteomes" id="UP001293593">
    <property type="component" value="Unassembled WGS sequence"/>
</dbReference>
<keyword evidence="4" id="KW-0479">Metal-binding</keyword>
<evidence type="ECO:0000256" key="2">
    <source>
        <dbReference type="ARBA" id="ARBA00012483"/>
    </source>
</evidence>
<accession>A0AAE1JTQ3</accession>
<evidence type="ECO:0000256" key="7">
    <source>
        <dbReference type="ARBA" id="ARBA00022833"/>
    </source>
</evidence>
<evidence type="ECO:0000256" key="3">
    <source>
        <dbReference type="ARBA" id="ARBA00022679"/>
    </source>
</evidence>
<comment type="caution">
    <text evidence="11">The sequence shown here is derived from an EMBL/GenBank/DDBJ whole genome shotgun (WGS) entry which is preliminary data.</text>
</comment>
<evidence type="ECO:0000256" key="4">
    <source>
        <dbReference type="ARBA" id="ARBA00022723"/>
    </source>
</evidence>
<dbReference type="AlphaFoldDB" id="A0AAE1JTQ3"/>
<keyword evidence="5 8" id="KW-0863">Zinc-finger</keyword>
<keyword evidence="12" id="KW-1185">Reference proteome</keyword>
<dbReference type="InterPro" id="IPR039525">
    <property type="entry name" value="RNF126-like_zinc-ribbon"/>
</dbReference>
<dbReference type="CDD" id="cd16667">
    <property type="entry name" value="RING-H2_RNF126-like"/>
    <property type="match status" value="1"/>
</dbReference>
<dbReference type="GO" id="GO:0008270">
    <property type="term" value="F:zinc ion binding"/>
    <property type="evidence" value="ECO:0007669"/>
    <property type="project" value="UniProtKB-KW"/>
</dbReference>
<dbReference type="PANTHER" id="PTHR15710">
    <property type="entry name" value="E3 UBIQUITIN-PROTEIN LIGASE PRAJA"/>
    <property type="match status" value="1"/>
</dbReference>
<feature type="compositionally biased region" description="Basic and acidic residues" evidence="9">
    <location>
        <begin position="107"/>
        <end position="129"/>
    </location>
</feature>
<dbReference type="PROSITE" id="PS50089">
    <property type="entry name" value="ZF_RING_2"/>
    <property type="match status" value="1"/>
</dbReference>
<keyword evidence="3" id="KW-0808">Transferase</keyword>
<evidence type="ECO:0000256" key="6">
    <source>
        <dbReference type="ARBA" id="ARBA00022786"/>
    </source>
</evidence>
<evidence type="ECO:0000313" key="12">
    <source>
        <dbReference type="Proteomes" id="UP001293593"/>
    </source>
</evidence>
<dbReference type="GO" id="GO:0061630">
    <property type="term" value="F:ubiquitin protein ligase activity"/>
    <property type="evidence" value="ECO:0007669"/>
    <property type="project" value="UniProtKB-EC"/>
</dbReference>
<evidence type="ECO:0000256" key="8">
    <source>
        <dbReference type="PROSITE-ProRule" id="PRU00175"/>
    </source>
</evidence>
<sequence length="349" mass="39844">MSLSPPRRRTNGEARTNLVYWCYQCNRMFRLPSTDSTDIACPLCSGHFVSEVNVSRPRLVLDFTDPDPSPEARLLEALSLLFDPPIRQFDGRLHDPQSQPPRFRWIQARERSRPQDGRRHADSDGEIPVRRVPGRRRRRDRDLDADVPEPEILPRPRTWLILPPIDPSYPLELIPRGRIPIPRGVDPRDYYFGPGLGELIDQLTENDRPGAPPAPERAINAIPSVKISESHLKENSYCPVCQEEFELGGDARELPCKHIYHSDCIVPWLRLHNSCPVCRLEVPVPESSDSVEDSGGEGRLRRCLRWSRIQLASLWPFHGRHQRIRPEAENNVIASATGDRAGRIPCCIL</sequence>
<evidence type="ECO:0000259" key="10">
    <source>
        <dbReference type="PROSITE" id="PS50089"/>
    </source>
</evidence>
<evidence type="ECO:0000313" key="11">
    <source>
        <dbReference type="EMBL" id="KAK4274033.1"/>
    </source>
</evidence>